<dbReference type="PANTHER" id="PTHR21027:SF1">
    <property type="entry name" value="TRNA-SPLICING ENDONUCLEASE SUBUNIT SEN54"/>
    <property type="match status" value="1"/>
</dbReference>
<comment type="similarity">
    <text evidence="1">Belongs to the SEN54 family.</text>
</comment>
<dbReference type="InterPro" id="IPR024336">
    <property type="entry name" value="tRNA_splic_suSen54_N"/>
</dbReference>
<organism evidence="5 6">
    <name type="scientific">Mytilus edulis</name>
    <name type="common">Blue mussel</name>
    <dbReference type="NCBI Taxonomy" id="6550"/>
    <lineage>
        <taxon>Eukaryota</taxon>
        <taxon>Metazoa</taxon>
        <taxon>Spiralia</taxon>
        <taxon>Lophotrochozoa</taxon>
        <taxon>Mollusca</taxon>
        <taxon>Bivalvia</taxon>
        <taxon>Autobranchia</taxon>
        <taxon>Pteriomorphia</taxon>
        <taxon>Mytilida</taxon>
        <taxon>Mytiloidea</taxon>
        <taxon>Mytilidae</taxon>
        <taxon>Mytilinae</taxon>
        <taxon>Mytilus</taxon>
    </lineage>
</organism>
<protein>
    <submittedName>
        <fullName evidence="5">TSEN54</fullName>
    </submittedName>
</protein>
<dbReference type="OrthoDB" id="408683at2759"/>
<comment type="caution">
    <text evidence="5">The sequence shown here is derived from an EMBL/GenBank/DDBJ whole genome shotgun (WGS) entry which is preliminary data.</text>
</comment>
<reference evidence="5" key="1">
    <citation type="submission" date="2021-03" db="EMBL/GenBank/DDBJ databases">
        <authorList>
            <person name="Bekaert M."/>
        </authorList>
    </citation>
    <scope>NUCLEOTIDE SEQUENCE</scope>
</reference>
<evidence type="ECO:0000256" key="3">
    <source>
        <dbReference type="SAM" id="MobiDB-lite"/>
    </source>
</evidence>
<dbReference type="InterPro" id="IPR024337">
    <property type="entry name" value="tRNA_splic_suSen54"/>
</dbReference>
<dbReference type="Proteomes" id="UP000683360">
    <property type="component" value="Unassembled WGS sequence"/>
</dbReference>
<evidence type="ECO:0000313" key="5">
    <source>
        <dbReference type="EMBL" id="CAG2193968.1"/>
    </source>
</evidence>
<feature type="domain" description="tRNA-splicing endonuclease subunit Sen54 N-terminal" evidence="4">
    <location>
        <begin position="71"/>
        <end position="137"/>
    </location>
</feature>
<gene>
    <name evidence="5" type="ORF">MEDL_8936</name>
</gene>
<feature type="compositionally biased region" description="Basic and acidic residues" evidence="3">
    <location>
        <begin position="196"/>
        <end position="219"/>
    </location>
</feature>
<evidence type="ECO:0000259" key="4">
    <source>
        <dbReference type="Pfam" id="PF12928"/>
    </source>
</evidence>
<sequence length="609" mass="70815">MTNNARMEQNTERRKSNLYNCEVLISAPELFKYRKQTDKFLPTVGGCKDFEPDGSWLQTKKLEKFYEERLELLSEQRVERYGNLVTGDWDPEKKLVQLHKELGKFWVYMGFVDKSRKWLYPEEALFLMETNTMEVMYKGLPLSIQQAYQCFFSTEVTLEQYQVYTHLRRLGYVLVRHQGRLNVTEYEKKIKLDQHLKSDKRKDKKEKVGKENESNEIKKMKQSNSAQELKPSEGASEETCDMEIVEETSIDESMEQTSFIKSVQETSPVDGGLNRIAGDLHDDIEINNDCTAQTKQIQNEQEIKTNKEAQYTKLTSDRVSHDNNTRLSEAGGDSPVIYISYKMKSRQKCLDSDLSVSFSQPFQSSMKNISTNQPPDWNFSEIIFPDIGKDKVLHFTKYNKNPQLFPQGVQLPDSCIFDSEKCNLNLTSNKHKKDEENFNLEYSIDPSQWKKKPVNAKNWKEYKEKSNLLENQEEATPVSHLWKGEVTPLVKPCYSSLDSVIEKLQVVKNSSFMSQIFRSSSLKDLQHKVIYDVYLPDSKFKKSSPGLPHHRLCVLRLCVLRHCEPLPDLQTITNLHHYYTDGIPLQWAVVDHGDIAFYGFTDIQIPDML</sequence>
<evidence type="ECO:0000256" key="1">
    <source>
        <dbReference type="ARBA" id="ARBA00005736"/>
    </source>
</evidence>
<dbReference type="PANTHER" id="PTHR21027">
    <property type="entry name" value="TRNA-SPLICING ENDONUCLEASE SUBUNIT SEN54"/>
    <property type="match status" value="1"/>
</dbReference>
<dbReference type="EMBL" id="CAJPWZ010000467">
    <property type="protein sequence ID" value="CAG2193968.1"/>
    <property type="molecule type" value="Genomic_DNA"/>
</dbReference>
<dbReference type="GO" id="GO:0000214">
    <property type="term" value="C:tRNA-intron endonuclease complex"/>
    <property type="evidence" value="ECO:0007669"/>
    <property type="project" value="TreeGrafter"/>
</dbReference>
<proteinExistence type="inferred from homology"/>
<dbReference type="Pfam" id="PF12928">
    <property type="entry name" value="tRNA_int_end_N2"/>
    <property type="match status" value="1"/>
</dbReference>
<keyword evidence="2" id="KW-0819">tRNA processing</keyword>
<dbReference type="AlphaFoldDB" id="A0A8S3QEN6"/>
<accession>A0A8S3QEN6</accession>
<feature type="region of interest" description="Disordered" evidence="3">
    <location>
        <begin position="196"/>
        <end position="240"/>
    </location>
</feature>
<name>A0A8S3QEN6_MYTED</name>
<dbReference type="GO" id="GO:0000379">
    <property type="term" value="P:tRNA-type intron splice site recognition and cleavage"/>
    <property type="evidence" value="ECO:0007669"/>
    <property type="project" value="TreeGrafter"/>
</dbReference>
<keyword evidence="6" id="KW-1185">Reference proteome</keyword>
<evidence type="ECO:0000313" key="6">
    <source>
        <dbReference type="Proteomes" id="UP000683360"/>
    </source>
</evidence>
<evidence type="ECO:0000256" key="2">
    <source>
        <dbReference type="ARBA" id="ARBA00022694"/>
    </source>
</evidence>